<dbReference type="VEuPathDB" id="FungiDB:RO3G_05928"/>
<feature type="domain" description="ISXO2-like transposase" evidence="1">
    <location>
        <begin position="167"/>
        <end position="309"/>
    </location>
</feature>
<gene>
    <name evidence="2" type="ORF">RO3G_05928</name>
</gene>
<dbReference type="PANTHER" id="PTHR47163">
    <property type="entry name" value="DDE_TNP_IS1595 DOMAIN-CONTAINING PROTEIN"/>
    <property type="match status" value="1"/>
</dbReference>
<dbReference type="Pfam" id="PF12762">
    <property type="entry name" value="DDE_Tnp_IS1595"/>
    <property type="match status" value="1"/>
</dbReference>
<dbReference type="PANTHER" id="PTHR47163:SF2">
    <property type="entry name" value="SI:DKEY-17M8.2"/>
    <property type="match status" value="1"/>
</dbReference>
<protein>
    <recommendedName>
        <fullName evidence="1">ISXO2-like transposase domain-containing protein</fullName>
    </recommendedName>
</protein>
<keyword evidence="3" id="KW-1185">Reference proteome</keyword>
<dbReference type="Proteomes" id="UP000009138">
    <property type="component" value="Unassembled WGS sequence"/>
</dbReference>
<accession>I1BYE3</accession>
<proteinExistence type="predicted"/>
<dbReference type="InterPro" id="IPR024445">
    <property type="entry name" value="Tnp_ISXO2-like"/>
</dbReference>
<dbReference type="eggNOG" id="ENOG502S2X3">
    <property type="taxonomic scope" value="Eukaryota"/>
</dbReference>
<evidence type="ECO:0000259" key="1">
    <source>
        <dbReference type="SMART" id="SM01126"/>
    </source>
</evidence>
<evidence type="ECO:0000313" key="2">
    <source>
        <dbReference type="EMBL" id="EIE81223.1"/>
    </source>
</evidence>
<organism evidence="2 3">
    <name type="scientific">Rhizopus delemar (strain RA 99-880 / ATCC MYA-4621 / FGSC 9543 / NRRL 43880)</name>
    <name type="common">Mucormycosis agent</name>
    <name type="synonym">Rhizopus arrhizus var. delemar</name>
    <dbReference type="NCBI Taxonomy" id="246409"/>
    <lineage>
        <taxon>Eukaryota</taxon>
        <taxon>Fungi</taxon>
        <taxon>Fungi incertae sedis</taxon>
        <taxon>Mucoromycota</taxon>
        <taxon>Mucoromycotina</taxon>
        <taxon>Mucoromycetes</taxon>
        <taxon>Mucorales</taxon>
        <taxon>Mucorineae</taxon>
        <taxon>Rhizopodaceae</taxon>
        <taxon>Rhizopus</taxon>
    </lineage>
</organism>
<dbReference type="OrthoDB" id="5598606at2759"/>
<dbReference type="GeneID" id="93612899"/>
<dbReference type="SMART" id="SM01126">
    <property type="entry name" value="DDE_Tnp_IS1595"/>
    <property type="match status" value="1"/>
</dbReference>
<sequence length="344" mass="39583">MSFINISTANYTNPAGIRRQRPVTSSNNPIVIVDSDDEVEEIELETEQTSDLDQEVISINNDDNEELLEIEAFEVDDESHNSSLLTMEFIMEATQFIVVMVMKEVNRSLPTYDTLSILYFWSLKVRRMTISTMVGCSPYAVRETLKDWYQILQEDLQQNDCKIGGYDVDGNPIVVEMDESKFGKRKYHRGHRVEGVRVVGGVEKTPERKCFLVVVNNRNTETMDTIIRNYVADGSIVHTDCWRAYENMVNLGMNLVHQTVNHSVTFRDGDVHTNTIEGTWNGIKINVTPALRTKKMVPWLLIEFIWRRKHHNDIFGGIIDCLKNVSFDRAQRNPAWLTELAAEE</sequence>
<dbReference type="RefSeq" id="XP_067516619.1">
    <property type="nucleotide sequence ID" value="XM_067660518.1"/>
</dbReference>
<evidence type="ECO:0000313" key="3">
    <source>
        <dbReference type="Proteomes" id="UP000009138"/>
    </source>
</evidence>
<dbReference type="InParanoid" id="I1BYE3"/>
<dbReference type="EMBL" id="CH476735">
    <property type="protein sequence ID" value="EIE81223.1"/>
    <property type="molecule type" value="Genomic_DNA"/>
</dbReference>
<dbReference type="AlphaFoldDB" id="I1BYE3"/>
<reference evidence="2 3" key="1">
    <citation type="journal article" date="2009" name="PLoS Genet.">
        <title>Genomic analysis of the basal lineage fungus Rhizopus oryzae reveals a whole-genome duplication.</title>
        <authorList>
            <person name="Ma L.-J."/>
            <person name="Ibrahim A.S."/>
            <person name="Skory C."/>
            <person name="Grabherr M.G."/>
            <person name="Burger G."/>
            <person name="Butler M."/>
            <person name="Elias M."/>
            <person name="Idnurm A."/>
            <person name="Lang B.F."/>
            <person name="Sone T."/>
            <person name="Abe A."/>
            <person name="Calvo S.E."/>
            <person name="Corrochano L.M."/>
            <person name="Engels R."/>
            <person name="Fu J."/>
            <person name="Hansberg W."/>
            <person name="Kim J.-M."/>
            <person name="Kodira C.D."/>
            <person name="Koehrsen M.J."/>
            <person name="Liu B."/>
            <person name="Miranda-Saavedra D."/>
            <person name="O'Leary S."/>
            <person name="Ortiz-Castellanos L."/>
            <person name="Poulter R."/>
            <person name="Rodriguez-Romero J."/>
            <person name="Ruiz-Herrera J."/>
            <person name="Shen Y.-Q."/>
            <person name="Zeng Q."/>
            <person name="Galagan J."/>
            <person name="Birren B.W."/>
            <person name="Cuomo C.A."/>
            <person name="Wickes B.L."/>
        </authorList>
    </citation>
    <scope>NUCLEOTIDE SEQUENCE [LARGE SCALE GENOMIC DNA]</scope>
    <source>
        <strain evidence="3">RA 99-880 / ATCC MYA-4621 / FGSC 9543 / NRRL 43880</strain>
    </source>
</reference>
<dbReference type="InterPro" id="IPR053164">
    <property type="entry name" value="IS1016-like_transposase"/>
</dbReference>
<name>I1BYE3_RHIO9</name>